<dbReference type="InterPro" id="IPR003661">
    <property type="entry name" value="HisK_dim/P_dom"/>
</dbReference>
<evidence type="ECO:0000256" key="7">
    <source>
        <dbReference type="ARBA" id="ARBA00023012"/>
    </source>
</evidence>
<keyword evidence="4" id="KW-0597">Phosphoprotein</keyword>
<dbReference type="InterPro" id="IPR005467">
    <property type="entry name" value="His_kinase_dom"/>
</dbReference>
<comment type="catalytic activity">
    <reaction evidence="1">
        <text>ATP + protein L-histidine = ADP + protein N-phospho-L-histidine.</text>
        <dbReference type="EC" id="2.7.13.3"/>
    </reaction>
</comment>
<evidence type="ECO:0000256" key="5">
    <source>
        <dbReference type="ARBA" id="ARBA00022679"/>
    </source>
</evidence>
<dbReference type="PROSITE" id="PS50885">
    <property type="entry name" value="HAMP"/>
    <property type="match status" value="1"/>
</dbReference>
<dbReference type="SMART" id="SM00388">
    <property type="entry name" value="HisKA"/>
    <property type="match status" value="1"/>
</dbReference>
<dbReference type="InterPro" id="IPR036097">
    <property type="entry name" value="HisK_dim/P_sf"/>
</dbReference>
<evidence type="ECO:0000256" key="3">
    <source>
        <dbReference type="ARBA" id="ARBA00012438"/>
    </source>
</evidence>
<keyword evidence="12" id="KW-1185">Reference proteome</keyword>
<dbReference type="InterPro" id="IPR036890">
    <property type="entry name" value="HATPase_C_sf"/>
</dbReference>
<name>A0ABX0L5R5_9NEIS</name>
<evidence type="ECO:0000256" key="1">
    <source>
        <dbReference type="ARBA" id="ARBA00000085"/>
    </source>
</evidence>
<dbReference type="SUPFAM" id="SSF55874">
    <property type="entry name" value="ATPase domain of HSP90 chaperone/DNA topoisomerase II/histidine kinase"/>
    <property type="match status" value="1"/>
</dbReference>
<dbReference type="Proteomes" id="UP000712570">
    <property type="component" value="Unassembled WGS sequence"/>
</dbReference>
<dbReference type="CDD" id="cd00082">
    <property type="entry name" value="HisKA"/>
    <property type="match status" value="1"/>
</dbReference>
<dbReference type="PANTHER" id="PTHR45453:SF1">
    <property type="entry name" value="PHOSPHATE REGULON SENSOR PROTEIN PHOR"/>
    <property type="match status" value="1"/>
</dbReference>
<dbReference type="Gene3D" id="3.30.565.10">
    <property type="entry name" value="Histidine kinase-like ATPase, C-terminal domain"/>
    <property type="match status" value="1"/>
</dbReference>
<feature type="transmembrane region" description="Helical" evidence="8">
    <location>
        <begin position="20"/>
        <end position="38"/>
    </location>
</feature>
<evidence type="ECO:0000256" key="2">
    <source>
        <dbReference type="ARBA" id="ARBA00004370"/>
    </source>
</evidence>
<dbReference type="PRINTS" id="PR00344">
    <property type="entry name" value="BCTRLSENSOR"/>
</dbReference>
<feature type="domain" description="Histidine kinase" evidence="9">
    <location>
        <begin position="292"/>
        <end position="510"/>
    </location>
</feature>
<dbReference type="Gene3D" id="1.10.287.130">
    <property type="match status" value="1"/>
</dbReference>
<dbReference type="InterPro" id="IPR003594">
    <property type="entry name" value="HATPase_dom"/>
</dbReference>
<keyword evidence="8" id="KW-0812">Transmembrane</keyword>
<evidence type="ECO:0000313" key="12">
    <source>
        <dbReference type="Proteomes" id="UP000712570"/>
    </source>
</evidence>
<dbReference type="InterPro" id="IPR003660">
    <property type="entry name" value="HAMP_dom"/>
</dbReference>
<dbReference type="CDD" id="cd00075">
    <property type="entry name" value="HATPase"/>
    <property type="match status" value="1"/>
</dbReference>
<keyword evidence="5" id="KW-0808">Transferase</keyword>
<dbReference type="EMBL" id="JAAOLX010000010">
    <property type="protein sequence ID" value="NHQ87963.1"/>
    <property type="molecule type" value="Genomic_DNA"/>
</dbReference>
<dbReference type="SUPFAM" id="SSF47384">
    <property type="entry name" value="Homodimeric domain of signal transducing histidine kinase"/>
    <property type="match status" value="1"/>
</dbReference>
<dbReference type="EC" id="2.7.13.3" evidence="3"/>
<dbReference type="RefSeq" id="WP_166829148.1">
    <property type="nucleotide sequence ID" value="NZ_JAAOLX010000010.1"/>
</dbReference>
<comment type="subcellular location">
    <subcellularLocation>
        <location evidence="2">Membrane</location>
    </subcellularLocation>
</comment>
<dbReference type="Pfam" id="PF02518">
    <property type="entry name" value="HATPase_c"/>
    <property type="match status" value="1"/>
</dbReference>
<keyword evidence="6" id="KW-0418">Kinase</keyword>
<dbReference type="Gene3D" id="6.10.340.10">
    <property type="match status" value="1"/>
</dbReference>
<dbReference type="InterPro" id="IPR050351">
    <property type="entry name" value="BphY/WalK/GraS-like"/>
</dbReference>
<feature type="transmembrane region" description="Helical" evidence="8">
    <location>
        <begin position="199"/>
        <end position="220"/>
    </location>
</feature>
<dbReference type="InterPro" id="IPR004358">
    <property type="entry name" value="Sig_transdc_His_kin-like_C"/>
</dbReference>
<evidence type="ECO:0000256" key="4">
    <source>
        <dbReference type="ARBA" id="ARBA00022553"/>
    </source>
</evidence>
<dbReference type="SMART" id="SM00387">
    <property type="entry name" value="HATPase_c"/>
    <property type="match status" value="1"/>
</dbReference>
<protein>
    <recommendedName>
        <fullName evidence="3">histidine kinase</fullName>
        <ecNumber evidence="3">2.7.13.3</ecNumber>
    </recommendedName>
</protein>
<dbReference type="PROSITE" id="PS50109">
    <property type="entry name" value="HIS_KIN"/>
    <property type="match status" value="1"/>
</dbReference>
<reference evidence="11 12" key="1">
    <citation type="submission" date="2020-03" db="EMBL/GenBank/DDBJ databases">
        <title>Draft genome sequence of environmentally isolated violet-colored cultures.</title>
        <authorList>
            <person name="Wilson H.S."/>
        </authorList>
    </citation>
    <scope>NUCLEOTIDE SEQUENCE [LARGE SCALE GENOMIC DNA]</scope>
    <source>
        <strain evidence="11 12">HSC-16F04</strain>
    </source>
</reference>
<keyword evidence="8" id="KW-1133">Transmembrane helix</keyword>
<evidence type="ECO:0000259" key="9">
    <source>
        <dbReference type="PROSITE" id="PS50109"/>
    </source>
</evidence>
<comment type="caution">
    <text evidence="11">The sequence shown here is derived from an EMBL/GenBank/DDBJ whole genome shotgun (WGS) entry which is preliminary data.</text>
</comment>
<evidence type="ECO:0000259" key="10">
    <source>
        <dbReference type="PROSITE" id="PS50885"/>
    </source>
</evidence>
<dbReference type="PANTHER" id="PTHR45453">
    <property type="entry name" value="PHOSPHATE REGULON SENSOR PROTEIN PHOR"/>
    <property type="match status" value="1"/>
</dbReference>
<evidence type="ECO:0000256" key="8">
    <source>
        <dbReference type="SAM" id="Phobius"/>
    </source>
</evidence>
<organism evidence="11 12">
    <name type="scientific">Iodobacter violaceini</name>
    <dbReference type="NCBI Taxonomy" id="3044271"/>
    <lineage>
        <taxon>Bacteria</taxon>
        <taxon>Pseudomonadati</taxon>
        <taxon>Pseudomonadota</taxon>
        <taxon>Betaproteobacteria</taxon>
        <taxon>Neisseriales</taxon>
        <taxon>Chitinibacteraceae</taxon>
        <taxon>Iodobacter</taxon>
    </lineage>
</organism>
<gene>
    <name evidence="11" type="ORF">HA050_17780</name>
</gene>
<keyword evidence="8" id="KW-0472">Membrane</keyword>
<proteinExistence type="predicted"/>
<sequence>MKASLWQSCARLGQSLHFRIALLVIGLLLGSNIALLFLGRHYGQQASRETMQAMHRGMAQYILSNQPQPLIDDQGKVNQALMHDLMMHVMAINPAVEVYLLDAQGRILGHVLEGASANFALGETVDLRPVAPLLEKRRNVRLPVLGEDPRRKGQKNIISVAAISRTGQTGLLGYLYIVLDGQARQNLNASLQNSAALQGLWLSVLISSLLASLVLWLALLKLTQPLKRLTQKVQKIRLDEAIGNGLTVPATSSANDEISVLEQAILALNARIEAQFKRIEESDQMRRELVSNISHDLRTPLACIQGYVETVLLQADKISHAERNEFLKTAMRHIRLMEKRVMELFELSKLDSGHVLPKLEVFCLAELLHDVLQGYQLQARQAQVQLRLEAQHQMLVQADIALIERVLQNLIENALRYTPAGGAVVVSLQVSGQQVGVSIRDSGQGIAHEHLPFLFERYWRAPALFSPHHEGAGLGLAIVKRILDLHGVAIKVQSEISQGTQFSFMLPQIAKI</sequence>
<evidence type="ECO:0000256" key="6">
    <source>
        <dbReference type="ARBA" id="ARBA00022777"/>
    </source>
</evidence>
<dbReference type="Pfam" id="PF00512">
    <property type="entry name" value="HisKA"/>
    <property type="match status" value="1"/>
</dbReference>
<keyword evidence="7" id="KW-0902">Two-component regulatory system</keyword>
<feature type="transmembrane region" description="Helical" evidence="8">
    <location>
        <begin position="157"/>
        <end position="179"/>
    </location>
</feature>
<evidence type="ECO:0000313" key="11">
    <source>
        <dbReference type="EMBL" id="NHQ87963.1"/>
    </source>
</evidence>
<feature type="domain" description="HAMP" evidence="10">
    <location>
        <begin position="220"/>
        <end position="277"/>
    </location>
</feature>
<accession>A0ABX0L5R5</accession>